<evidence type="ECO:0000256" key="1">
    <source>
        <dbReference type="PROSITE-ProRule" id="PRU00117"/>
    </source>
</evidence>
<dbReference type="InterPro" id="IPR004088">
    <property type="entry name" value="KH_dom_type_1"/>
</dbReference>
<evidence type="ECO:0000313" key="4">
    <source>
        <dbReference type="EMBL" id="KAL3854394.1"/>
    </source>
</evidence>
<keyword evidence="1" id="KW-0694">RNA-binding</keyword>
<accession>A0ABD3UY78</accession>
<dbReference type="PROSITE" id="PS50304">
    <property type="entry name" value="TUDOR"/>
    <property type="match status" value="1"/>
</dbReference>
<dbReference type="SMART" id="SM00322">
    <property type="entry name" value="KH"/>
    <property type="match status" value="2"/>
</dbReference>
<evidence type="ECO:0000313" key="5">
    <source>
        <dbReference type="Proteomes" id="UP001634394"/>
    </source>
</evidence>
<comment type="caution">
    <text evidence="4">The sequence shown here is derived from an EMBL/GenBank/DDBJ whole genome shotgun (WGS) entry which is preliminary data.</text>
</comment>
<feature type="region of interest" description="Disordered" evidence="2">
    <location>
        <begin position="204"/>
        <end position="235"/>
    </location>
</feature>
<organism evidence="4 5">
    <name type="scientific">Sinanodonta woodiana</name>
    <name type="common">Chinese pond mussel</name>
    <name type="synonym">Anodonta woodiana</name>
    <dbReference type="NCBI Taxonomy" id="1069815"/>
    <lineage>
        <taxon>Eukaryota</taxon>
        <taxon>Metazoa</taxon>
        <taxon>Spiralia</taxon>
        <taxon>Lophotrochozoa</taxon>
        <taxon>Mollusca</taxon>
        <taxon>Bivalvia</taxon>
        <taxon>Autobranchia</taxon>
        <taxon>Heteroconchia</taxon>
        <taxon>Palaeoheterodonta</taxon>
        <taxon>Unionida</taxon>
        <taxon>Unionoidea</taxon>
        <taxon>Unionidae</taxon>
        <taxon>Unioninae</taxon>
        <taxon>Sinanodonta</taxon>
    </lineage>
</organism>
<gene>
    <name evidence="4" type="ORF">ACJMK2_013665</name>
</gene>
<dbReference type="SUPFAM" id="SSF63748">
    <property type="entry name" value="Tudor/PWWP/MBT"/>
    <property type="match status" value="1"/>
</dbReference>
<reference evidence="4 5" key="1">
    <citation type="submission" date="2024-11" db="EMBL/GenBank/DDBJ databases">
        <title>Chromosome-level genome assembly of the freshwater bivalve Anodonta woodiana.</title>
        <authorList>
            <person name="Chen X."/>
        </authorList>
    </citation>
    <scope>NUCLEOTIDE SEQUENCE [LARGE SCALE GENOMIC DNA]</scope>
    <source>
        <strain evidence="4">MN2024</strain>
        <tissue evidence="4">Gills</tissue>
    </source>
</reference>
<dbReference type="PROSITE" id="PS50084">
    <property type="entry name" value="KH_TYPE_1"/>
    <property type="match status" value="2"/>
</dbReference>
<dbReference type="PANTHER" id="PTHR22948:SF29">
    <property type="entry name" value="FI02030P-RELATED"/>
    <property type="match status" value="1"/>
</dbReference>
<feature type="region of interest" description="Disordered" evidence="2">
    <location>
        <begin position="420"/>
        <end position="440"/>
    </location>
</feature>
<dbReference type="GO" id="GO:0005739">
    <property type="term" value="C:mitochondrion"/>
    <property type="evidence" value="ECO:0007669"/>
    <property type="project" value="UniProtKB-ARBA"/>
</dbReference>
<dbReference type="Gene3D" id="2.30.30.140">
    <property type="match status" value="1"/>
</dbReference>
<dbReference type="Pfam" id="PF00013">
    <property type="entry name" value="KH_1"/>
    <property type="match status" value="2"/>
</dbReference>
<dbReference type="GO" id="GO:0003723">
    <property type="term" value="F:RNA binding"/>
    <property type="evidence" value="ECO:0007669"/>
    <property type="project" value="UniProtKB-UniRule"/>
</dbReference>
<evidence type="ECO:0000256" key="2">
    <source>
        <dbReference type="SAM" id="MobiDB-lite"/>
    </source>
</evidence>
<sequence>MLELTKTSKILLLAVAMPTTAFLLYWLLKSDEEEESKEGKGKKIITSRHTLIELKIPRKLAGVVIGRQGQKIKELQETSGARINFKDDNGKEDEERTIQIRGTSESAQTAECLIRKIIADQPVKITTEMHVPAKCIGRIIGRNGESVRQISRSSNTKIYIDRTRDGYRDGPRPITITGSLENIEIAKGMINELVEEEEKFRAKTAVSAANREPRSKQKATKAQYTSDNNDSLKPESLVSANEAWDRPTSAPTVLTEVQWPAYKEYVEVYVSAIASPGIFWVQLVNSASLQLDLLTEQMTVFYGSNYDSGNLLVTDVKKGDIVASPFENDTSWYRARVMDVDGDKLDLYFIDYGDSNYSQKNSIRIIQQEFLCLPAQAIECRIASVKPIGDSWTDKATEEFEQWTHCARWKVLMAKNEKKIDTGDGTDASSSPSPSPSFPHLTLIDTSTNVDFNINKELVLQGYAEWIDPQ</sequence>
<name>A0ABD3UY78_SINWO</name>
<evidence type="ECO:0000259" key="3">
    <source>
        <dbReference type="PROSITE" id="PS50304"/>
    </source>
</evidence>
<dbReference type="Gene3D" id="3.30.1370.10">
    <property type="entry name" value="K Homology domain, type 1"/>
    <property type="match status" value="2"/>
</dbReference>
<dbReference type="InterPro" id="IPR002999">
    <property type="entry name" value="Tudor"/>
</dbReference>
<feature type="domain" description="Tudor" evidence="3">
    <location>
        <begin position="315"/>
        <end position="373"/>
    </location>
</feature>
<dbReference type="SUPFAM" id="SSF54791">
    <property type="entry name" value="Eukaryotic type KH-domain (KH-domain type I)"/>
    <property type="match status" value="2"/>
</dbReference>
<dbReference type="Proteomes" id="UP001634394">
    <property type="component" value="Unassembled WGS sequence"/>
</dbReference>
<dbReference type="InterPro" id="IPR004087">
    <property type="entry name" value="KH_dom"/>
</dbReference>
<protein>
    <recommendedName>
        <fullName evidence="3">Tudor domain-containing protein</fullName>
    </recommendedName>
</protein>
<dbReference type="InterPro" id="IPR036612">
    <property type="entry name" value="KH_dom_type_1_sf"/>
</dbReference>
<dbReference type="Pfam" id="PF00567">
    <property type="entry name" value="TUDOR"/>
    <property type="match status" value="1"/>
</dbReference>
<dbReference type="PANTHER" id="PTHR22948">
    <property type="entry name" value="TUDOR DOMAIN CONTAINING PROTEIN"/>
    <property type="match status" value="1"/>
</dbReference>
<keyword evidence="5" id="KW-1185">Reference proteome</keyword>
<dbReference type="Gene3D" id="2.40.50.90">
    <property type="match status" value="1"/>
</dbReference>
<dbReference type="EMBL" id="JBJQND010000014">
    <property type="protein sequence ID" value="KAL3854394.1"/>
    <property type="molecule type" value="Genomic_DNA"/>
</dbReference>
<dbReference type="InterPro" id="IPR050621">
    <property type="entry name" value="Tudor_domain_containing"/>
</dbReference>
<dbReference type="SMART" id="SM00333">
    <property type="entry name" value="TUDOR"/>
    <property type="match status" value="1"/>
</dbReference>
<dbReference type="AlphaFoldDB" id="A0ABD3UY78"/>
<dbReference type="InterPro" id="IPR035437">
    <property type="entry name" value="SNase_OB-fold_sf"/>
</dbReference>
<proteinExistence type="predicted"/>
<feature type="compositionally biased region" description="Polar residues" evidence="2">
    <location>
        <begin position="220"/>
        <end position="231"/>
    </location>
</feature>